<dbReference type="Proteomes" id="UP000290809">
    <property type="component" value="Unassembled WGS sequence"/>
</dbReference>
<keyword evidence="5" id="KW-1185">Reference proteome</keyword>
<dbReference type="AlphaFoldDB" id="A0A430QKV1"/>
<dbReference type="Pfam" id="PF09069">
    <property type="entry name" value="EF-hand_3"/>
    <property type="match status" value="1"/>
</dbReference>
<dbReference type="Gene3D" id="1.10.238.10">
    <property type="entry name" value="EF-hand"/>
    <property type="match status" value="1"/>
</dbReference>
<dbReference type="SUPFAM" id="SSF47473">
    <property type="entry name" value="EF-hand"/>
    <property type="match status" value="1"/>
</dbReference>
<dbReference type="InterPro" id="IPR015154">
    <property type="entry name" value="EF-hand_dom_typ2"/>
</dbReference>
<evidence type="ECO:0000256" key="1">
    <source>
        <dbReference type="SAM" id="Coils"/>
    </source>
</evidence>
<feature type="coiled-coil region" evidence="1">
    <location>
        <begin position="574"/>
        <end position="608"/>
    </location>
</feature>
<evidence type="ECO:0000259" key="3">
    <source>
        <dbReference type="Pfam" id="PF09069"/>
    </source>
</evidence>
<keyword evidence="1" id="KW-0175">Coiled coil</keyword>
<dbReference type="PANTHER" id="PTHR12268:SF27">
    <property type="entry name" value="DYSTROBREVIN, ISOFORM F"/>
    <property type="match status" value="1"/>
</dbReference>
<evidence type="ECO:0000313" key="4">
    <source>
        <dbReference type="EMBL" id="RTG88309.1"/>
    </source>
</evidence>
<feature type="region of interest" description="Disordered" evidence="2">
    <location>
        <begin position="644"/>
        <end position="700"/>
    </location>
</feature>
<dbReference type="GO" id="GO:0099536">
    <property type="term" value="P:synaptic signaling"/>
    <property type="evidence" value="ECO:0007669"/>
    <property type="project" value="TreeGrafter"/>
</dbReference>
<feature type="compositionally biased region" description="Polar residues" evidence="2">
    <location>
        <begin position="659"/>
        <end position="678"/>
    </location>
</feature>
<feature type="domain" description="EF-hand" evidence="3">
    <location>
        <begin position="108"/>
        <end position="163"/>
    </location>
</feature>
<feature type="region of interest" description="Disordered" evidence="2">
    <location>
        <begin position="722"/>
        <end position="748"/>
    </location>
</feature>
<gene>
    <name evidence="4" type="ORF">DC041_0011630</name>
</gene>
<organism evidence="4 5">
    <name type="scientific">Schistosoma bovis</name>
    <name type="common">Blood fluke</name>
    <dbReference type="NCBI Taxonomy" id="6184"/>
    <lineage>
        <taxon>Eukaryota</taxon>
        <taxon>Metazoa</taxon>
        <taxon>Spiralia</taxon>
        <taxon>Lophotrochozoa</taxon>
        <taxon>Platyhelminthes</taxon>
        <taxon>Trematoda</taxon>
        <taxon>Digenea</taxon>
        <taxon>Strigeidida</taxon>
        <taxon>Schistosomatoidea</taxon>
        <taxon>Schistosomatidae</taxon>
        <taxon>Schistosoma</taxon>
    </lineage>
</organism>
<dbReference type="GO" id="GO:0005886">
    <property type="term" value="C:plasma membrane"/>
    <property type="evidence" value="ECO:0007669"/>
    <property type="project" value="TreeGrafter"/>
</dbReference>
<dbReference type="STRING" id="6184.A0A430QKV1"/>
<evidence type="ECO:0000256" key="2">
    <source>
        <dbReference type="SAM" id="MobiDB-lite"/>
    </source>
</evidence>
<protein>
    <recommendedName>
        <fullName evidence="3">EF-hand domain-containing protein</fullName>
    </recommendedName>
</protein>
<dbReference type="InterPro" id="IPR050774">
    <property type="entry name" value="KCMF1/Dystrophin"/>
</dbReference>
<evidence type="ECO:0000313" key="5">
    <source>
        <dbReference type="Proteomes" id="UP000290809"/>
    </source>
</evidence>
<reference evidence="4 5" key="1">
    <citation type="journal article" date="2019" name="PLoS Pathog.">
        <title>Genome sequence of the bovine parasite Schistosoma bovis Tanzania.</title>
        <authorList>
            <person name="Oey H."/>
            <person name="Zakrzewski M."/>
            <person name="Gobert G."/>
            <person name="Gravermann K."/>
            <person name="Stoye J."/>
            <person name="Jones M."/>
            <person name="Mcmanus D."/>
            <person name="Krause L."/>
        </authorList>
    </citation>
    <scope>NUCLEOTIDE SEQUENCE [LARGE SCALE GENOMIC DNA]</scope>
    <source>
        <strain evidence="4 5">TAN1997</strain>
    </source>
</reference>
<dbReference type="GO" id="GO:0045202">
    <property type="term" value="C:synapse"/>
    <property type="evidence" value="ECO:0007669"/>
    <property type="project" value="TreeGrafter"/>
</dbReference>
<dbReference type="PANTHER" id="PTHR12268">
    <property type="entry name" value="E3 UBIQUITIN-PROTEIN LIGASE KCMF1"/>
    <property type="match status" value="1"/>
</dbReference>
<dbReference type="InterPro" id="IPR011992">
    <property type="entry name" value="EF-hand-dom_pair"/>
</dbReference>
<dbReference type="EMBL" id="QMKO01001591">
    <property type="protein sequence ID" value="RTG88309.1"/>
    <property type="molecule type" value="Genomic_DNA"/>
</dbReference>
<accession>A0A430QKV1</accession>
<sequence length="935" mass="102979">MDLWRVVETFREFGLHQLNDPQASLDYGSTFRLLSRIYSHIPTTNMNVNTTTDETTPSNAINRPAIIIAAEILLGWLGYALDLCATGRLSVTGLKITLSTLTNARPADKFRYHFTLLSDPSGALIFSKFEAYLQDLLKLPISVFEGTNFYYTPQASQTMFTGKSHSRQFGHSLRKSFQFGRAITNSTTSNVVTTSFTSSFSERQKFYGMNVARRPHVGSIFEWNSDPSVPTGIISCVNGIASAVQPSSVSNDIATGISAVCHPSQPVSNQRFMAPVNTICSPLPNRRLQQLNPLFLATRPSTNLPNLTYVPPQPVQVQPSPNSLNESNQGSSGVARNLVAVTCYTNVMQQQDMITADYTRAGHSILYSDVPPGSHMPNLSGANHQPLPISCYSQPTTDIYSIGGSQKYQLATTTTGQPAIQSTPIVSVINSDNLNNSSMGASFSLKTHNLDQKSNEEHNLIARYAAQLAAASALNQEFDKFGDFVESTQTQKQLIAQLQEKNRKILKEIERLRVEQQKQAAFIAAAGSLKHDSSELQDVCDEGAGTLSPTNLKQYLKTDNLLASGVGNSVNSENPRLVADLQALRQRKDELESRMSNLQRSRTDLMLQLEALVRLLSVSTGATNARDNNPSALLDLNDIRRTGHNSRLNQKVPDYPPRRSTSLCDPSVGRSYQDNFSAESRHDRTNGVHPKPGSSDNMSKVFSPLKTITIEEKGGQWNFKFPDDKKHELHSPSSIPYRHSPEHGQQRPSDTLIEKYKDLLYKGTNPQIGASKSLRVHFGGRRPDIGQTLSADDKTEFFGHNSVNVNRLSSNHSSQHTNHSDSGSDAYLYSDPELCFTVITSTCGSSQSSTSVPQRTLQLPQFHSITPSAAKTSNKSKDFLDLLNDKIITTTTIVDNYEYAGLQSSSISPLSYSSNEHTKHFRTNVTSNIPATTNP</sequence>
<name>A0A430QKV1_SCHBO</name>
<proteinExistence type="predicted"/>
<comment type="caution">
    <text evidence="4">The sequence shown here is derived from an EMBL/GenBank/DDBJ whole genome shotgun (WGS) entry which is preliminary data.</text>
</comment>